<name>A0A8J2TQ72_9FLAO</name>
<organism evidence="2 3">
    <name type="scientific">Aquaticitalea lipolytica</name>
    <dbReference type="NCBI Taxonomy" id="1247562"/>
    <lineage>
        <taxon>Bacteria</taxon>
        <taxon>Pseudomonadati</taxon>
        <taxon>Bacteroidota</taxon>
        <taxon>Flavobacteriia</taxon>
        <taxon>Flavobacteriales</taxon>
        <taxon>Flavobacteriaceae</taxon>
        <taxon>Aquaticitalea</taxon>
    </lineage>
</organism>
<gene>
    <name evidence="2" type="ORF">GCM10011531_18480</name>
</gene>
<protein>
    <recommendedName>
        <fullName evidence="4">Gliding motility-associated C-terminal domain-containing protein</fullName>
    </recommendedName>
</protein>
<dbReference type="InterPro" id="IPR026341">
    <property type="entry name" value="T9SS_type_B"/>
</dbReference>
<comment type="caution">
    <text evidence="2">The sequence shown here is derived from an EMBL/GenBank/DDBJ whole genome shotgun (WGS) entry which is preliminary data.</text>
</comment>
<dbReference type="NCBIfam" id="TIGR04131">
    <property type="entry name" value="Bac_Flav_CTERM"/>
    <property type="match status" value="1"/>
</dbReference>
<evidence type="ECO:0008006" key="4">
    <source>
        <dbReference type="Google" id="ProtNLM"/>
    </source>
</evidence>
<accession>A0A8J2TQ72</accession>
<evidence type="ECO:0000313" key="2">
    <source>
        <dbReference type="EMBL" id="GFZ87432.1"/>
    </source>
</evidence>
<dbReference type="Pfam" id="PF13585">
    <property type="entry name" value="CHU_C"/>
    <property type="match status" value="1"/>
</dbReference>
<keyword evidence="3" id="KW-1185">Reference proteome</keyword>
<evidence type="ECO:0000256" key="1">
    <source>
        <dbReference type="SAM" id="SignalP"/>
    </source>
</evidence>
<feature type="signal peptide" evidence="1">
    <location>
        <begin position="1"/>
        <end position="18"/>
    </location>
</feature>
<reference evidence="2 3" key="1">
    <citation type="journal article" date="2014" name="Int. J. Syst. Evol. Microbiol.">
        <title>Complete genome sequence of Corynebacterium casei LMG S-19264T (=DSM 44701T), isolated from a smear-ripened cheese.</title>
        <authorList>
            <consortium name="US DOE Joint Genome Institute (JGI-PGF)"/>
            <person name="Walter F."/>
            <person name="Albersmeier A."/>
            <person name="Kalinowski J."/>
            <person name="Ruckert C."/>
        </authorList>
    </citation>
    <scope>NUCLEOTIDE SEQUENCE [LARGE SCALE GENOMIC DNA]</scope>
    <source>
        <strain evidence="2 3">CGMCC 1.15295</strain>
    </source>
</reference>
<dbReference type="AlphaFoldDB" id="A0A8J2TQ72"/>
<dbReference type="SUPFAM" id="SSF82171">
    <property type="entry name" value="DPP6 N-terminal domain-like"/>
    <property type="match status" value="1"/>
</dbReference>
<evidence type="ECO:0000313" key="3">
    <source>
        <dbReference type="Proteomes" id="UP000598120"/>
    </source>
</evidence>
<dbReference type="Proteomes" id="UP000598120">
    <property type="component" value="Unassembled WGS sequence"/>
</dbReference>
<feature type="chain" id="PRO_5035224596" description="Gliding motility-associated C-terminal domain-containing protein" evidence="1">
    <location>
        <begin position="19"/>
        <end position="1132"/>
    </location>
</feature>
<dbReference type="EMBL" id="BMIC01000003">
    <property type="protein sequence ID" value="GFZ87432.1"/>
    <property type="molecule type" value="Genomic_DNA"/>
</dbReference>
<sequence length="1132" mass="123843">MKKILLFFILCISIQTFAQNEASNWYFGKNAGLRFNAGSGTVTAVTDGQLNTLEGCTSISDTNGNLLFYSDGRTVWNSLHQPMANASEAFGTGLKGDDSSTSSGLIVPKPQDPNFYYIFTVDEPHHFNSSAFPNQTDGDGINDGLTYSLVDINLNGGLGDVDPVEKNIQLVTYDTNNPDQVDFKCSEKITAVKADDCSSFWVITHFVDRFYAFKVDINGVNTTPVESIVGPVVPVSGYRRNALGYIKASPDGEKLVVAHFGFATTLGGDAAGGVYLFDFDNNTGVVSNSIELYGPQNGDSPYGVEFSSENRKVYATINAGVSGNGASSVLQWDLLSADIPASQAVVHTSNSLSAGALQLGINKKIYRAQVNFSNINTSGRFLGVINNPEADGAAANYNENGILVDVSGTFQNLSRIGLPPFIQSLFNTQIDIIQNGISTTELKLCTGDSYTLSALEIPGATYTWSQDGIILPAETNFQLFVDTPGFYEVFIEPNNGECPIEGEAVVGVFDIPIANQPNDMVNCDATTTSTFDLTTQDAQVLDTQDPAIYSVHYFTTQQDADDNTNEIVGPFTNTSSPQEIFVRIHNIENPNCYDTTSFFVEVFVTPVVTTLNDIDICDEDFSGNAMDGTTTTDLTALNTEILGSQDATLYTITYHNSQTDADSNSNPLPNSYTNTTPYTEEIFVRIENNANTDCFSTDSFILTVNDAPIANDTTIIQCDEDGIPEGYTIFNLNQVFDDITGGATDRSITYYLTQNNAVNGTNQINGDAFHNFFNPQTVYAKVVNDITGCYNIAVLTLQVSTTSANNATLEVCDDDGTEDGFFNFTLSDADATVLFNLPPGLDLSYYETYENALTEQNPLPNNFTNTVAYNQIIYARVENSNACYGISEVRLRVFKLPNIETTFETLYCLNSFPETITINGGVIGDSPSNYYYLWSTGEDTSEIMIDAPGTYTVRVTNTNGCFKDRTVTVLPSNIATITSINIVDASNNNTLTVLVTGEGDYEYAIDNEFGPYQDSNVFENVAPGLHTVYVRDKNDCGIVDEIVSVIGFPKYFTPNNDGFHDYWQVYGITPQFQAESVIYIFDRQGKLLKELDPLSRGWDGTLNGYKLPSSDYWFAVTLEDGRVFKSHFTLKR</sequence>
<keyword evidence="1" id="KW-0732">Signal</keyword>
<proteinExistence type="predicted"/>
<dbReference type="RefSeq" id="WP_188606082.1">
    <property type="nucleotide sequence ID" value="NZ_BMIC01000003.1"/>
</dbReference>